<evidence type="ECO:0000313" key="2">
    <source>
        <dbReference type="Proteomes" id="UP000030686"/>
    </source>
</evidence>
<reference evidence="1" key="1">
    <citation type="journal article" date="2014" name="Nat. Commun.">
        <title>Multiple recent horizontal transfers of a large genomic region in cheese making fungi.</title>
        <authorList>
            <person name="Cheeseman K."/>
            <person name="Ropars J."/>
            <person name="Renault P."/>
            <person name="Dupont J."/>
            <person name="Gouzy J."/>
            <person name="Branca A."/>
            <person name="Abraham A.L."/>
            <person name="Ceppi M."/>
            <person name="Conseiller E."/>
            <person name="Debuchy R."/>
            <person name="Malagnac F."/>
            <person name="Goarin A."/>
            <person name="Silar P."/>
            <person name="Lacoste S."/>
            <person name="Sallet E."/>
            <person name="Bensimon A."/>
            <person name="Giraud T."/>
            <person name="Brygoo Y."/>
        </authorList>
    </citation>
    <scope>NUCLEOTIDE SEQUENCE [LARGE SCALE GENOMIC DNA]</scope>
    <source>
        <strain evidence="1">FM164</strain>
    </source>
</reference>
<keyword evidence="2" id="KW-1185">Reference proteome</keyword>
<gene>
    <name evidence="1" type="ORF">PROQFM164_S03g001666</name>
</gene>
<proteinExistence type="predicted"/>
<organism evidence="1 2">
    <name type="scientific">Penicillium roqueforti (strain FM164)</name>
    <dbReference type="NCBI Taxonomy" id="1365484"/>
    <lineage>
        <taxon>Eukaryota</taxon>
        <taxon>Fungi</taxon>
        <taxon>Dikarya</taxon>
        <taxon>Ascomycota</taxon>
        <taxon>Pezizomycotina</taxon>
        <taxon>Eurotiomycetes</taxon>
        <taxon>Eurotiomycetidae</taxon>
        <taxon>Eurotiales</taxon>
        <taxon>Aspergillaceae</taxon>
        <taxon>Penicillium</taxon>
    </lineage>
</organism>
<accession>W6QL67</accession>
<name>W6QL67_PENRF</name>
<evidence type="ECO:0000313" key="1">
    <source>
        <dbReference type="EMBL" id="CDM34939.1"/>
    </source>
</evidence>
<dbReference type="OrthoDB" id="4653208at2759"/>
<dbReference type="Proteomes" id="UP000030686">
    <property type="component" value="Unassembled WGS sequence"/>
</dbReference>
<dbReference type="EMBL" id="HG792017">
    <property type="protein sequence ID" value="CDM34939.1"/>
    <property type="molecule type" value="Genomic_DNA"/>
</dbReference>
<protein>
    <submittedName>
        <fullName evidence="1">Genomic scaffold, ProqFM164S03</fullName>
    </submittedName>
</protein>
<sequence length="271" mass="29926">MNGRHDELSVTLPAHSTWRSAIQAVVAALDDVDESFLVMPRRCGNRRAIREIALQAGTEVNFKGLPIRTNVDLGTVSPRPPRSESVRERLREIAKDAAKMEWRDPYVSLHAGLGDSCLPLIRANITLKGIDGNEQDLTCELEEVEMVFNTGAHRTIITEELLSPAFREYLRDPIHDLYRSPDGIAVQVDSSLALSNSCTSIDAVALILPKAKMPNQLVGILFGQISCIDRLSLRAIPRHVLLARGEGVSDQLWGDILVEEYANLDGELVSI</sequence>
<dbReference type="OMA" id="PKAKMPN"/>
<dbReference type="AlphaFoldDB" id="W6QL67"/>
<dbReference type="STRING" id="1365484.W6QL67"/>